<proteinExistence type="predicted"/>
<dbReference type="AlphaFoldDB" id="A0A7K0EEV1"/>
<comment type="caution">
    <text evidence="1">The sequence shown here is derived from an EMBL/GenBank/DDBJ whole genome shotgun (WGS) entry which is preliminary data.</text>
</comment>
<evidence type="ECO:0008006" key="3">
    <source>
        <dbReference type="Google" id="ProtNLM"/>
    </source>
</evidence>
<reference evidence="1 2" key="1">
    <citation type="journal article" date="2018" name="Antonie Van Leeuwenhoek">
        <title>Larkinella terrae sp. nov., isolated from soil on Jeju Island, South Korea.</title>
        <authorList>
            <person name="Ten L.N."/>
            <person name="Jeon J."/>
            <person name="Park S.J."/>
            <person name="Park S."/>
            <person name="Lee S.Y."/>
            <person name="Kim M.K."/>
            <person name="Jung H.Y."/>
        </authorList>
    </citation>
    <scope>NUCLEOTIDE SEQUENCE [LARGE SCALE GENOMIC DNA]</scope>
    <source>
        <strain evidence="1 2">KCTC 52001</strain>
    </source>
</reference>
<name>A0A7K0EEV1_9BACT</name>
<dbReference type="EMBL" id="WJXZ01000001">
    <property type="protein sequence ID" value="MRS59998.1"/>
    <property type="molecule type" value="Genomic_DNA"/>
</dbReference>
<gene>
    <name evidence="1" type="ORF">GJJ30_01745</name>
</gene>
<dbReference type="Proteomes" id="UP000441754">
    <property type="component" value="Unassembled WGS sequence"/>
</dbReference>
<dbReference type="Gene3D" id="3.10.450.50">
    <property type="match status" value="1"/>
</dbReference>
<dbReference type="RefSeq" id="WP_154172514.1">
    <property type="nucleotide sequence ID" value="NZ_WJXZ01000001.1"/>
</dbReference>
<evidence type="ECO:0000313" key="1">
    <source>
        <dbReference type="EMBL" id="MRS59998.1"/>
    </source>
</evidence>
<keyword evidence="2" id="KW-1185">Reference proteome</keyword>
<dbReference type="SUPFAM" id="SSF54427">
    <property type="entry name" value="NTF2-like"/>
    <property type="match status" value="1"/>
</dbReference>
<protein>
    <recommendedName>
        <fullName evidence="3">Nuclear transport factor 2 family protein</fullName>
    </recommendedName>
</protein>
<evidence type="ECO:0000313" key="2">
    <source>
        <dbReference type="Proteomes" id="UP000441754"/>
    </source>
</evidence>
<dbReference type="OrthoDB" id="2613830at2"/>
<dbReference type="InterPro" id="IPR032710">
    <property type="entry name" value="NTF2-like_dom_sf"/>
</dbReference>
<sequence length="124" mass="13944">MDNTLVHLLEDSLLKVWSERDDQQRMEMMKRIYAADIVFYETDNGPAIKGHEEIDSLIKKLQSQWPPEFVFTLTKPAVINHGVSCVTWTLGVAHAAPAATGMDIAIIENGVIKELYLYLDSPAN</sequence>
<accession>A0A7K0EEV1</accession>
<organism evidence="1 2">
    <name type="scientific">Larkinella terrae</name>
    <dbReference type="NCBI Taxonomy" id="2025311"/>
    <lineage>
        <taxon>Bacteria</taxon>
        <taxon>Pseudomonadati</taxon>
        <taxon>Bacteroidota</taxon>
        <taxon>Cytophagia</taxon>
        <taxon>Cytophagales</taxon>
        <taxon>Spirosomataceae</taxon>
        <taxon>Larkinella</taxon>
    </lineage>
</organism>